<dbReference type="PANTHER" id="PTHR48421:SF1">
    <property type="entry name" value="MYCBP-ASSOCIATED PROTEIN"/>
    <property type="match status" value="1"/>
</dbReference>
<reference evidence="2" key="2">
    <citation type="submission" date="2025-09" db="UniProtKB">
        <authorList>
            <consortium name="Ensembl"/>
        </authorList>
    </citation>
    <scope>IDENTIFICATION</scope>
</reference>
<dbReference type="PANTHER" id="PTHR48421">
    <property type="entry name" value="MYCBP-ASSOCIATED PROTEIN"/>
    <property type="match status" value="1"/>
</dbReference>
<dbReference type="OMA" id="RESWEFR"/>
<gene>
    <name evidence="2" type="primary">MYCBPAP</name>
</gene>
<dbReference type="InterPro" id="IPR032707">
    <property type="entry name" value="MYCBPAP"/>
</dbReference>
<dbReference type="Proteomes" id="UP000694404">
    <property type="component" value="Unplaced"/>
</dbReference>
<organism evidence="2 3">
    <name type="scientific">Chelonoidis abingdonii</name>
    <name type="common">Abingdon island giant tortoise</name>
    <name type="synonym">Testudo abingdonii</name>
    <dbReference type="NCBI Taxonomy" id="106734"/>
    <lineage>
        <taxon>Eukaryota</taxon>
        <taxon>Metazoa</taxon>
        <taxon>Chordata</taxon>
        <taxon>Craniata</taxon>
        <taxon>Vertebrata</taxon>
        <taxon>Euteleostomi</taxon>
        <taxon>Archelosauria</taxon>
        <taxon>Testudinata</taxon>
        <taxon>Testudines</taxon>
        <taxon>Cryptodira</taxon>
        <taxon>Durocryptodira</taxon>
        <taxon>Testudinoidea</taxon>
        <taxon>Testudinidae</taxon>
        <taxon>Chelonoidis</taxon>
    </lineage>
</organism>
<dbReference type="GO" id="GO:0007283">
    <property type="term" value="P:spermatogenesis"/>
    <property type="evidence" value="ECO:0007669"/>
    <property type="project" value="Ensembl"/>
</dbReference>
<evidence type="ECO:0000256" key="1">
    <source>
        <dbReference type="SAM" id="MobiDB-lite"/>
    </source>
</evidence>
<dbReference type="GeneTree" id="ENSGT00640000091565"/>
<sequence>MQPLAAPPQSLKKEPRGGRRVPSLVAVSETMNKSSKKDARTKTPQGRGGAGHKKKVKTFEQPSPPIQEEPEPVSSVLQGDEIQALAIKVEDLEKLHTPHLPQEGEKTPVARKFIVRRHKPQEAGKKAQLLVAYPADTDASKRPLSYSGPEGPFVDNCEQILPHSILGGLQEFKREALARGNAELAELIADSHLDGTVAALEKYREKHGDGKRRKCLWASPSQHRALQNWHHNVALRKKQQRVLSKFLRKPENELLMNLSEDYRRVQEERYLIDRSLPALLRDRLSLHGSEFWSQPECIGDELTGLMMTLTQRERGYPEPITHVGKPQSVRMEMGSRSAKESPFRFTWDKSLFLRYRRQELKSILEELDFNHPDLDGLEVIGKGQPFTSANPVVTFFFLSPMQDEIGIAARVTFEVLAGEKAESCLTVSNDGTAAIWYDWRRQAQPVTFEETKEKGMQYFYFNTRPGVILPGETRNFSFFFKSGKAGIFSESWEFVTHPMLLGGAVLQVSLWGIAVYEDKLAGLRDELESELAAREVAVIVKENLKELLDRIRTPERVPSPVDAYITEEELFHRKNPELHYQHQVVKELHELWRQHMNFPSTSEEEEILRQKSIVQPVSGQKSTVQEFWCQKSAMDIAFQKSIPGEIPQLKSTREEIPCQKSIVEEILSQMINVEEEEVSQTEWNLSFEDFKQALQLIPEEEKREAALTQLNKAALALCVEQRPTQSDLLHQTCLQLWREAVDGLVSRSVMLRSLLGMPEKDTSVEIVPEETVCSQFEGCYGPTFVCLSVYDQERSNSRKTKGKDEKRVRTPSFTREVKEFTPLEGIDSDQVESHQEPVDPIVLEKYREKLYVEVSLVLSFHVSHSSVYFVTFSQLLLFSAVSSSLLLSLA</sequence>
<keyword evidence="3" id="KW-1185">Reference proteome</keyword>
<dbReference type="InterPro" id="IPR013783">
    <property type="entry name" value="Ig-like_fold"/>
</dbReference>
<accession>A0A8C0H0K2</accession>
<evidence type="ECO:0000313" key="2">
    <source>
        <dbReference type="Ensembl" id="ENSCABP00000015992.1"/>
    </source>
</evidence>
<feature type="region of interest" description="Disordered" evidence="1">
    <location>
        <begin position="1"/>
        <end position="74"/>
    </location>
</feature>
<dbReference type="AlphaFoldDB" id="A0A8C0H0K2"/>
<evidence type="ECO:0000313" key="3">
    <source>
        <dbReference type="Proteomes" id="UP000694404"/>
    </source>
</evidence>
<dbReference type="GO" id="GO:0005737">
    <property type="term" value="C:cytoplasm"/>
    <property type="evidence" value="ECO:0007669"/>
    <property type="project" value="Ensembl"/>
</dbReference>
<dbReference type="Ensembl" id="ENSCABT00000017544.1">
    <property type="protein sequence ID" value="ENSCABP00000015992.1"/>
    <property type="gene ID" value="ENSCABG00000011928.1"/>
</dbReference>
<dbReference type="Pfam" id="PF14646">
    <property type="entry name" value="MYCBPAP"/>
    <property type="match status" value="2"/>
</dbReference>
<proteinExistence type="predicted"/>
<protein>
    <submittedName>
        <fullName evidence="2">MYCBP associated protein</fullName>
    </submittedName>
</protein>
<name>A0A8C0H0K2_CHEAB</name>
<reference evidence="2" key="1">
    <citation type="submission" date="2025-08" db="UniProtKB">
        <authorList>
            <consortium name="Ensembl"/>
        </authorList>
    </citation>
    <scope>IDENTIFICATION</scope>
</reference>
<dbReference type="Gene3D" id="2.60.40.10">
    <property type="entry name" value="Immunoglobulins"/>
    <property type="match status" value="1"/>
</dbReference>